<dbReference type="Proteomes" id="UP001157418">
    <property type="component" value="Unassembled WGS sequence"/>
</dbReference>
<evidence type="ECO:0000256" key="1">
    <source>
        <dbReference type="SAM" id="MobiDB-lite"/>
    </source>
</evidence>
<organism evidence="2 3">
    <name type="scientific">Lactuca virosa</name>
    <dbReference type="NCBI Taxonomy" id="75947"/>
    <lineage>
        <taxon>Eukaryota</taxon>
        <taxon>Viridiplantae</taxon>
        <taxon>Streptophyta</taxon>
        <taxon>Embryophyta</taxon>
        <taxon>Tracheophyta</taxon>
        <taxon>Spermatophyta</taxon>
        <taxon>Magnoliopsida</taxon>
        <taxon>eudicotyledons</taxon>
        <taxon>Gunneridae</taxon>
        <taxon>Pentapetalae</taxon>
        <taxon>asterids</taxon>
        <taxon>campanulids</taxon>
        <taxon>Asterales</taxon>
        <taxon>Asteraceae</taxon>
        <taxon>Cichorioideae</taxon>
        <taxon>Cichorieae</taxon>
        <taxon>Lactucinae</taxon>
        <taxon>Lactuca</taxon>
    </lineage>
</organism>
<feature type="compositionally biased region" description="Basic and acidic residues" evidence="1">
    <location>
        <begin position="63"/>
        <end position="76"/>
    </location>
</feature>
<evidence type="ECO:0000313" key="2">
    <source>
        <dbReference type="EMBL" id="CAH1446084.1"/>
    </source>
</evidence>
<feature type="region of interest" description="Disordered" evidence="1">
    <location>
        <begin position="50"/>
        <end position="90"/>
    </location>
</feature>
<dbReference type="EMBL" id="CAKMRJ010005523">
    <property type="protein sequence ID" value="CAH1446084.1"/>
    <property type="molecule type" value="Genomic_DNA"/>
</dbReference>
<dbReference type="AlphaFoldDB" id="A0AAU9P7I8"/>
<accession>A0AAU9P7I8</accession>
<feature type="compositionally biased region" description="Polar residues" evidence="1">
    <location>
        <begin position="78"/>
        <end position="90"/>
    </location>
</feature>
<keyword evidence="3" id="KW-1185">Reference proteome</keyword>
<evidence type="ECO:0000313" key="3">
    <source>
        <dbReference type="Proteomes" id="UP001157418"/>
    </source>
</evidence>
<sequence length="90" mass="10312">MHDSSPRCHQGQDSNTVLRIFDKTQRNSTRFSGIRKIMVKLTSIKTILRDTKSRSLQQSPTDKVNKKITMDSKPNKLDIQSDSSQYGQQT</sequence>
<comment type="caution">
    <text evidence="2">The sequence shown here is derived from an EMBL/GenBank/DDBJ whole genome shotgun (WGS) entry which is preliminary data.</text>
</comment>
<proteinExistence type="predicted"/>
<name>A0AAU9P7I8_9ASTR</name>
<feature type="region of interest" description="Disordered" evidence="1">
    <location>
        <begin position="1"/>
        <end position="21"/>
    </location>
</feature>
<gene>
    <name evidence="2" type="ORF">LVIROSA_LOCUS31804</name>
</gene>
<reference evidence="2 3" key="1">
    <citation type="submission" date="2022-01" db="EMBL/GenBank/DDBJ databases">
        <authorList>
            <person name="Xiong W."/>
            <person name="Schranz E."/>
        </authorList>
    </citation>
    <scope>NUCLEOTIDE SEQUENCE [LARGE SCALE GENOMIC DNA]</scope>
</reference>
<protein>
    <submittedName>
        <fullName evidence="2">Uncharacterized protein</fullName>
    </submittedName>
</protein>